<dbReference type="AlphaFoldDB" id="A0A4P9VGD2"/>
<protein>
    <submittedName>
        <fullName evidence="2">Uncharacterized protein</fullName>
    </submittedName>
</protein>
<accession>A0A4P9VGD2</accession>
<keyword evidence="1" id="KW-0472">Membrane</keyword>
<evidence type="ECO:0000313" key="3">
    <source>
        <dbReference type="Proteomes" id="UP000257039"/>
    </source>
</evidence>
<sequence>MSSKINIYSHILNFGLIFIKNFVSAPFYRRLDNKKSKCIASLLHLIPSRLYESEYTVADKEYIEGELKYFVDHYPDHSDVTFLTIMDAGIDLFDEVNTKVGVDWQLPENVRDTVNQFRDRNSKRFNVGKLEKE</sequence>
<dbReference type="RefSeq" id="WP_094785736.1">
    <property type="nucleotide sequence ID" value="NZ_NDXW01000001.1"/>
</dbReference>
<dbReference type="EMBL" id="NDXW01000001">
    <property type="protein sequence ID" value="RDH42198.1"/>
    <property type="molecule type" value="Genomic_DNA"/>
</dbReference>
<feature type="transmembrane region" description="Helical" evidence="1">
    <location>
        <begin position="6"/>
        <end position="28"/>
    </location>
</feature>
<name>A0A4P9VGD2_9GAMM</name>
<organism evidence="2 3">
    <name type="scientific">Zooshikella ganghwensis</name>
    <dbReference type="NCBI Taxonomy" id="202772"/>
    <lineage>
        <taxon>Bacteria</taxon>
        <taxon>Pseudomonadati</taxon>
        <taxon>Pseudomonadota</taxon>
        <taxon>Gammaproteobacteria</taxon>
        <taxon>Oceanospirillales</taxon>
        <taxon>Zooshikellaceae</taxon>
        <taxon>Zooshikella</taxon>
    </lineage>
</organism>
<gene>
    <name evidence="2" type="ORF">B9G39_01355</name>
</gene>
<evidence type="ECO:0000313" key="2">
    <source>
        <dbReference type="EMBL" id="RDH42198.1"/>
    </source>
</evidence>
<dbReference type="Proteomes" id="UP000257039">
    <property type="component" value="Unassembled WGS sequence"/>
</dbReference>
<evidence type="ECO:0000256" key="1">
    <source>
        <dbReference type="SAM" id="Phobius"/>
    </source>
</evidence>
<comment type="caution">
    <text evidence="2">The sequence shown here is derived from an EMBL/GenBank/DDBJ whole genome shotgun (WGS) entry which is preliminary data.</text>
</comment>
<proteinExistence type="predicted"/>
<keyword evidence="3" id="KW-1185">Reference proteome</keyword>
<keyword evidence="1" id="KW-0812">Transmembrane</keyword>
<reference evidence="2 3" key="1">
    <citation type="submission" date="2017-04" db="EMBL/GenBank/DDBJ databases">
        <title>Draft genome sequence of Zooshikella ganghwensis VG4 isolated from Red Sea sediments.</title>
        <authorList>
            <person name="Rehman Z."/>
            <person name="Alam I."/>
            <person name="Kamau A."/>
            <person name="Bajic V."/>
            <person name="Leiknes T."/>
        </authorList>
    </citation>
    <scope>NUCLEOTIDE SEQUENCE [LARGE SCALE GENOMIC DNA]</scope>
    <source>
        <strain evidence="2 3">VG4</strain>
    </source>
</reference>
<keyword evidence="1" id="KW-1133">Transmembrane helix</keyword>